<dbReference type="AlphaFoldDB" id="A0AAD2DV13"/>
<protein>
    <submittedName>
        <fullName evidence="1">Uncharacterized protein</fullName>
    </submittedName>
</protein>
<reference evidence="1" key="1">
    <citation type="submission" date="2023-05" db="EMBL/GenBank/DDBJ databases">
        <authorList>
            <person name="Huff M."/>
        </authorList>
    </citation>
    <scope>NUCLEOTIDE SEQUENCE</scope>
</reference>
<accession>A0AAD2DV13</accession>
<name>A0AAD2DV13_9LAMI</name>
<proteinExistence type="predicted"/>
<evidence type="ECO:0000313" key="1">
    <source>
        <dbReference type="EMBL" id="CAI9765643.1"/>
    </source>
</evidence>
<gene>
    <name evidence="1" type="ORF">FPE_LOCUS13073</name>
</gene>
<dbReference type="InterPro" id="IPR040414">
    <property type="entry name" value="CID1/CID2"/>
</dbReference>
<dbReference type="EMBL" id="OU503043">
    <property type="protein sequence ID" value="CAI9765643.1"/>
    <property type="molecule type" value="Genomic_DNA"/>
</dbReference>
<organism evidence="1 2">
    <name type="scientific">Fraxinus pennsylvanica</name>
    <dbReference type="NCBI Taxonomy" id="56036"/>
    <lineage>
        <taxon>Eukaryota</taxon>
        <taxon>Viridiplantae</taxon>
        <taxon>Streptophyta</taxon>
        <taxon>Embryophyta</taxon>
        <taxon>Tracheophyta</taxon>
        <taxon>Spermatophyta</taxon>
        <taxon>Magnoliopsida</taxon>
        <taxon>eudicotyledons</taxon>
        <taxon>Gunneridae</taxon>
        <taxon>Pentapetalae</taxon>
        <taxon>asterids</taxon>
        <taxon>lamiids</taxon>
        <taxon>Lamiales</taxon>
        <taxon>Oleaceae</taxon>
        <taxon>Oleeae</taxon>
        <taxon>Fraxinus</taxon>
    </lineage>
</organism>
<keyword evidence="2" id="KW-1185">Reference proteome</keyword>
<dbReference type="PANTHER" id="PTHR33790">
    <property type="entry name" value="OS05G0344200 PROTEIN"/>
    <property type="match status" value="1"/>
</dbReference>
<evidence type="ECO:0000313" key="2">
    <source>
        <dbReference type="Proteomes" id="UP000834106"/>
    </source>
</evidence>
<dbReference type="PANTHER" id="PTHR33790:SF10">
    <property type="entry name" value="PROTEIN EARLY RESPONSIVE TO DEHYDRATION 15"/>
    <property type="match status" value="1"/>
</dbReference>
<sequence length="161" mass="18699">MLSRLSRGSTYEKEIFLTSNFDLNRKQEWLWYLKEVTTSTSFRDYWISQHQGEDIFGEESDDVADLLPDSIDLGVDEDILNMEAQFEEFLQSSESGQGNFSAFKEMPENGLGKDAEALIKRLNISKERDPRSPRELAAKYWEKPAKHISPKCSPRFIQQPR</sequence>
<dbReference type="Proteomes" id="UP000834106">
    <property type="component" value="Chromosome 8"/>
</dbReference>